<organism evidence="4 5">
    <name type="scientific">Puniceibacterium sediminis</name>
    <dbReference type="NCBI Taxonomy" id="1608407"/>
    <lineage>
        <taxon>Bacteria</taxon>
        <taxon>Pseudomonadati</taxon>
        <taxon>Pseudomonadota</taxon>
        <taxon>Alphaproteobacteria</taxon>
        <taxon>Rhodobacterales</taxon>
        <taxon>Paracoccaceae</taxon>
        <taxon>Puniceibacterium</taxon>
    </lineage>
</organism>
<dbReference type="Proteomes" id="UP000198417">
    <property type="component" value="Unassembled WGS sequence"/>
</dbReference>
<proteinExistence type="predicted"/>
<dbReference type="GO" id="GO:0016747">
    <property type="term" value="F:acyltransferase activity, transferring groups other than amino-acyl groups"/>
    <property type="evidence" value="ECO:0007669"/>
    <property type="project" value="InterPro"/>
</dbReference>
<evidence type="ECO:0000256" key="1">
    <source>
        <dbReference type="ARBA" id="ARBA00022679"/>
    </source>
</evidence>
<evidence type="ECO:0000313" key="4">
    <source>
        <dbReference type="EMBL" id="SNR48264.1"/>
    </source>
</evidence>
<keyword evidence="2" id="KW-0012">Acyltransferase</keyword>
<dbReference type="PANTHER" id="PTHR43877:SF1">
    <property type="entry name" value="ACETYLTRANSFERASE"/>
    <property type="match status" value="1"/>
</dbReference>
<dbReference type="InterPro" id="IPR000182">
    <property type="entry name" value="GNAT_dom"/>
</dbReference>
<reference evidence="4 5" key="1">
    <citation type="submission" date="2017-06" db="EMBL/GenBank/DDBJ databases">
        <authorList>
            <person name="Kim H.J."/>
            <person name="Triplett B.A."/>
        </authorList>
    </citation>
    <scope>NUCLEOTIDE SEQUENCE [LARGE SCALE GENOMIC DNA]</scope>
    <source>
        <strain evidence="4 5">DSM 29052</strain>
    </source>
</reference>
<dbReference type="PROSITE" id="PS51186">
    <property type="entry name" value="GNAT"/>
    <property type="match status" value="1"/>
</dbReference>
<dbReference type="SUPFAM" id="SSF55729">
    <property type="entry name" value="Acyl-CoA N-acyltransferases (Nat)"/>
    <property type="match status" value="1"/>
</dbReference>
<dbReference type="PANTHER" id="PTHR43877">
    <property type="entry name" value="AMINOALKYLPHOSPHONATE N-ACETYLTRANSFERASE-RELATED-RELATED"/>
    <property type="match status" value="1"/>
</dbReference>
<name>A0A238WPT1_9RHOB</name>
<accession>A0A238WPT1</accession>
<dbReference type="RefSeq" id="WP_089270213.1">
    <property type="nucleotide sequence ID" value="NZ_FZNN01000006.1"/>
</dbReference>
<protein>
    <submittedName>
        <fullName evidence="4">Acetyltransferase (GNAT) domain-containing protein</fullName>
    </submittedName>
</protein>
<dbReference type="AlphaFoldDB" id="A0A238WPT1"/>
<evidence type="ECO:0000313" key="5">
    <source>
        <dbReference type="Proteomes" id="UP000198417"/>
    </source>
</evidence>
<evidence type="ECO:0000259" key="3">
    <source>
        <dbReference type="PROSITE" id="PS51186"/>
    </source>
</evidence>
<sequence>MPDLHIVSMADAPRVAEAVAALLQELDPTGHRTATTLFPVVTETLSLQSVTGILATDEKGTAGLVMLNDCAAIYAGGRFGEITELWIRPDLRSQGLASRMLHKVREIGATRGWHRIEVGAPNRATWARTLAFYQREGFAEVGPRLRCLL</sequence>
<gene>
    <name evidence="4" type="ORF">SAMN06265370_106206</name>
</gene>
<keyword evidence="5" id="KW-1185">Reference proteome</keyword>
<evidence type="ECO:0000256" key="2">
    <source>
        <dbReference type="ARBA" id="ARBA00023315"/>
    </source>
</evidence>
<dbReference type="InterPro" id="IPR016181">
    <property type="entry name" value="Acyl_CoA_acyltransferase"/>
</dbReference>
<dbReference type="Pfam" id="PF00583">
    <property type="entry name" value="Acetyltransf_1"/>
    <property type="match status" value="1"/>
</dbReference>
<dbReference type="Gene3D" id="3.40.630.30">
    <property type="match status" value="1"/>
</dbReference>
<keyword evidence="1 4" id="KW-0808">Transferase</keyword>
<dbReference type="OrthoDB" id="9805924at2"/>
<dbReference type="InterPro" id="IPR050832">
    <property type="entry name" value="Bact_Acetyltransf"/>
</dbReference>
<dbReference type="EMBL" id="FZNN01000006">
    <property type="protein sequence ID" value="SNR48264.1"/>
    <property type="molecule type" value="Genomic_DNA"/>
</dbReference>
<feature type="domain" description="N-acetyltransferase" evidence="3">
    <location>
        <begin position="2"/>
        <end position="149"/>
    </location>
</feature>